<accession>A0ABD5CD07</accession>
<sequence length="59" mass="6209">MTISWKGALKLTDGKGKQVTIDSAPRDGTNPDLSKVGLSFGVVKALFSGDPPHWSSDGH</sequence>
<dbReference type="RefSeq" id="WP_310030661.1">
    <property type="nucleotide sequence ID" value="NZ_JAVIZN010000002.1"/>
</dbReference>
<name>A0ABD5CD07_9BURK</name>
<organism evidence="1 2">
    <name type="scientific">Paraburkholderia graminis</name>
    <dbReference type="NCBI Taxonomy" id="60548"/>
    <lineage>
        <taxon>Bacteria</taxon>
        <taxon>Pseudomonadati</taxon>
        <taxon>Pseudomonadota</taxon>
        <taxon>Betaproteobacteria</taxon>
        <taxon>Burkholderiales</taxon>
        <taxon>Burkholderiaceae</taxon>
        <taxon>Paraburkholderia</taxon>
    </lineage>
</organism>
<dbReference type="EMBL" id="JAVIZN010000002">
    <property type="protein sequence ID" value="MDR6202505.1"/>
    <property type="molecule type" value="Genomic_DNA"/>
</dbReference>
<gene>
    <name evidence="1" type="ORF">QF025_001225</name>
</gene>
<evidence type="ECO:0000313" key="1">
    <source>
        <dbReference type="EMBL" id="MDR6202505.1"/>
    </source>
</evidence>
<evidence type="ECO:0000313" key="2">
    <source>
        <dbReference type="Proteomes" id="UP001245184"/>
    </source>
</evidence>
<comment type="caution">
    <text evidence="1">The sequence shown here is derived from an EMBL/GenBank/DDBJ whole genome shotgun (WGS) entry which is preliminary data.</text>
</comment>
<reference evidence="1 2" key="1">
    <citation type="submission" date="2023-08" db="EMBL/GenBank/DDBJ databases">
        <title>Genome sequencing of plant associated microbes to promote plant fitness in Sorghum bicolor and Oryza sativa.</title>
        <authorList>
            <person name="Coleman-Derr D."/>
        </authorList>
    </citation>
    <scope>NUCLEOTIDE SEQUENCE [LARGE SCALE GENOMIC DNA]</scope>
    <source>
        <strain evidence="1 2">SLBN-33</strain>
    </source>
</reference>
<proteinExistence type="predicted"/>
<protein>
    <submittedName>
        <fullName evidence="1">Uncharacterized protein</fullName>
    </submittedName>
</protein>
<dbReference type="Proteomes" id="UP001245184">
    <property type="component" value="Unassembled WGS sequence"/>
</dbReference>
<dbReference type="AlphaFoldDB" id="A0ABD5CD07"/>